<comment type="caution">
    <text evidence="1">The sequence shown here is derived from an EMBL/GenBank/DDBJ whole genome shotgun (WGS) entry which is preliminary data.</text>
</comment>
<accession>A0AA40DB05</accession>
<reference evidence="1" key="1">
    <citation type="submission" date="2023-06" db="EMBL/GenBank/DDBJ databases">
        <title>Genome-scale phylogeny and comparative genomics of the fungal order Sordariales.</title>
        <authorList>
            <consortium name="Lawrence Berkeley National Laboratory"/>
            <person name="Hensen N."/>
            <person name="Bonometti L."/>
            <person name="Westerberg I."/>
            <person name="Brannstrom I.O."/>
            <person name="Guillou S."/>
            <person name="Cros-Aarteil S."/>
            <person name="Calhoun S."/>
            <person name="Haridas S."/>
            <person name="Kuo A."/>
            <person name="Mondo S."/>
            <person name="Pangilinan J."/>
            <person name="Riley R."/>
            <person name="Labutti K."/>
            <person name="Andreopoulos B."/>
            <person name="Lipzen A."/>
            <person name="Chen C."/>
            <person name="Yanf M."/>
            <person name="Daum C."/>
            <person name="Ng V."/>
            <person name="Clum A."/>
            <person name="Steindorff A."/>
            <person name="Ohm R."/>
            <person name="Martin F."/>
            <person name="Silar P."/>
            <person name="Natvig D."/>
            <person name="Lalanne C."/>
            <person name="Gautier V."/>
            <person name="Ament-Velasquez S.L."/>
            <person name="Kruys A."/>
            <person name="Hutchinson M.I."/>
            <person name="Powell A.J."/>
            <person name="Barry K."/>
            <person name="Miller A.N."/>
            <person name="Grigoriev I.V."/>
            <person name="Debuchy R."/>
            <person name="Gladieux P."/>
            <person name="Thoren M.H."/>
            <person name="Johannesson H."/>
        </authorList>
    </citation>
    <scope>NUCLEOTIDE SEQUENCE</scope>
    <source>
        <strain evidence="1">CBS 307.81</strain>
    </source>
</reference>
<dbReference type="AlphaFoldDB" id="A0AA40DB05"/>
<keyword evidence="2" id="KW-1185">Reference proteome</keyword>
<dbReference type="PANTHER" id="PTHR39697">
    <property type="entry name" value="RICIN B LECTIN DOMAIN-CONTAINING PROTEIN-RELATED"/>
    <property type="match status" value="1"/>
</dbReference>
<evidence type="ECO:0000313" key="2">
    <source>
        <dbReference type="Proteomes" id="UP001174997"/>
    </source>
</evidence>
<dbReference type="EMBL" id="JAULSY010000079">
    <property type="protein sequence ID" value="KAK0666951.1"/>
    <property type="molecule type" value="Genomic_DNA"/>
</dbReference>
<dbReference type="Proteomes" id="UP001174997">
    <property type="component" value="Unassembled WGS sequence"/>
</dbReference>
<evidence type="ECO:0000313" key="1">
    <source>
        <dbReference type="EMBL" id="KAK0666951.1"/>
    </source>
</evidence>
<sequence length="166" mass="18565">MSSVTKKDSAEDLHEKPEFTITRRASTGLSISPDAIWGAIPTPRHTYIIYDRKTGYILSLRSGVVNTFPSQHLDLSCASWHWHCVEEEGWLGLYQGVSGTFLGVREGEDPACVRVCADYDLDKVGAGTRFFYRNGEDGGYQLFFEGFGKMCPIVECDGKLVLREDD</sequence>
<dbReference type="PANTHER" id="PTHR39697:SF1">
    <property type="entry name" value="RICIN B LECTIN DOMAIN-CONTAINING PROTEIN"/>
    <property type="match status" value="1"/>
</dbReference>
<organism evidence="1 2">
    <name type="scientific">Cercophora samala</name>
    <dbReference type="NCBI Taxonomy" id="330535"/>
    <lineage>
        <taxon>Eukaryota</taxon>
        <taxon>Fungi</taxon>
        <taxon>Dikarya</taxon>
        <taxon>Ascomycota</taxon>
        <taxon>Pezizomycotina</taxon>
        <taxon>Sordariomycetes</taxon>
        <taxon>Sordariomycetidae</taxon>
        <taxon>Sordariales</taxon>
        <taxon>Lasiosphaeriaceae</taxon>
        <taxon>Cercophora</taxon>
    </lineage>
</organism>
<gene>
    <name evidence="1" type="ORF">QBC41DRAFT_348356</name>
</gene>
<protein>
    <submittedName>
        <fullName evidence="1">Uncharacterized protein</fullName>
    </submittedName>
</protein>
<proteinExistence type="predicted"/>
<name>A0AA40DB05_9PEZI</name>